<evidence type="ECO:0000313" key="1">
    <source>
        <dbReference type="EMBL" id="CAB4021143.1"/>
    </source>
</evidence>
<dbReference type="AlphaFoldDB" id="A0A7D9J3I3"/>
<protein>
    <submittedName>
        <fullName evidence="1">Uncharacterized protein</fullName>
    </submittedName>
</protein>
<accession>A0A7D9J3I3</accession>
<keyword evidence="2" id="KW-1185">Reference proteome</keyword>
<dbReference type="PANTHER" id="PTHR47510">
    <property type="entry name" value="REVERSE TRANSCRIPTASE DOMAIN-CONTAINING PROTEIN"/>
    <property type="match status" value="1"/>
</dbReference>
<name>A0A7D9J3I3_PARCT</name>
<organism evidence="1 2">
    <name type="scientific">Paramuricea clavata</name>
    <name type="common">Red gorgonian</name>
    <name type="synonym">Violescent sea-whip</name>
    <dbReference type="NCBI Taxonomy" id="317549"/>
    <lineage>
        <taxon>Eukaryota</taxon>
        <taxon>Metazoa</taxon>
        <taxon>Cnidaria</taxon>
        <taxon>Anthozoa</taxon>
        <taxon>Octocorallia</taxon>
        <taxon>Malacalcyonacea</taxon>
        <taxon>Plexauridae</taxon>
        <taxon>Paramuricea</taxon>
    </lineage>
</organism>
<proteinExistence type="predicted"/>
<dbReference type="EMBL" id="CACRXK020011288">
    <property type="protein sequence ID" value="CAB4021143.1"/>
    <property type="molecule type" value="Genomic_DNA"/>
</dbReference>
<gene>
    <name evidence="1" type="ORF">PACLA_8A052848</name>
</gene>
<dbReference type="PANTHER" id="PTHR47510:SF3">
    <property type="entry name" value="ENDO_EXONUCLEASE_PHOSPHATASE DOMAIN-CONTAINING PROTEIN"/>
    <property type="match status" value="1"/>
</dbReference>
<reference evidence="1" key="1">
    <citation type="submission" date="2020-04" db="EMBL/GenBank/DDBJ databases">
        <authorList>
            <person name="Alioto T."/>
            <person name="Alioto T."/>
            <person name="Gomez Garrido J."/>
        </authorList>
    </citation>
    <scope>NUCLEOTIDE SEQUENCE</scope>
    <source>
        <strain evidence="1">A484AB</strain>
    </source>
</reference>
<comment type="caution">
    <text evidence="1">The sequence shown here is derived from an EMBL/GenBank/DDBJ whole genome shotgun (WGS) entry which is preliminary data.</text>
</comment>
<evidence type="ECO:0000313" key="2">
    <source>
        <dbReference type="Proteomes" id="UP001152795"/>
    </source>
</evidence>
<sequence length="119" mass="13574">MAKWKLYPVIIKKSVANKLRKLKPNKAPGPSDANVKILKIFTEYFAIPLTNIFNKSFKVTPHDEIMDAQYGGQSGSSAVLVLIYLVHKWHMVLDTPGFVIRILFLDFRKVYDPIDGKLL</sequence>
<dbReference type="Proteomes" id="UP001152795">
    <property type="component" value="Unassembled WGS sequence"/>
</dbReference>